<sequence length="297" mass="33496">MSYSEAQLNTYLKHINFPLSLHPTDPLERLRLIQAHQLARIPFESLSLHYSPHRLLSLDLQDLYDKIVTRGRGGYCMELNAFFGAILRGLGYKLINSGGRVWVKDHWTGLEHMINIVTIDGQRYLVDVGFGSGGSMQPIPLIHGTEFDQIPPVRGRLEHTALSEHGDKSQRVWLYTTRDTSAGADAPWERRKMFLDIEFFPNDYRGMNLSPMTQPQSFFVQNVLATRVVLDEKTKRPKGVVSLLGGVVSRRGGGKEEVLVECKTEGERVEALDKYFEIVLSETEKGGIRGLASELKG</sequence>
<comment type="caution">
    <text evidence="3">The sequence shown here is derived from an EMBL/GenBank/DDBJ whole genome shotgun (WGS) entry which is preliminary data.</text>
</comment>
<dbReference type="PANTHER" id="PTHR11786:SF0">
    <property type="entry name" value="ARYLAMINE N-ACETYLTRANSFERASE 4-RELATED"/>
    <property type="match status" value="1"/>
</dbReference>
<proteinExistence type="inferred from homology"/>
<reference evidence="3" key="1">
    <citation type="journal article" date="2021" name="Nat. Commun.">
        <title>Genetic determinants of endophytism in the Arabidopsis root mycobiome.</title>
        <authorList>
            <person name="Mesny F."/>
            <person name="Miyauchi S."/>
            <person name="Thiergart T."/>
            <person name="Pickel B."/>
            <person name="Atanasova L."/>
            <person name="Karlsson M."/>
            <person name="Huettel B."/>
            <person name="Barry K.W."/>
            <person name="Haridas S."/>
            <person name="Chen C."/>
            <person name="Bauer D."/>
            <person name="Andreopoulos W."/>
            <person name="Pangilinan J."/>
            <person name="LaButti K."/>
            <person name="Riley R."/>
            <person name="Lipzen A."/>
            <person name="Clum A."/>
            <person name="Drula E."/>
            <person name="Henrissat B."/>
            <person name="Kohler A."/>
            <person name="Grigoriev I.V."/>
            <person name="Martin F.M."/>
            <person name="Hacquard S."/>
        </authorList>
    </citation>
    <scope>NUCLEOTIDE SEQUENCE</scope>
    <source>
        <strain evidence="3">MPI-SDFR-AT-0117</strain>
    </source>
</reference>
<dbReference type="SUPFAM" id="SSF54001">
    <property type="entry name" value="Cysteine proteinases"/>
    <property type="match status" value="1"/>
</dbReference>
<dbReference type="PRINTS" id="PR01543">
    <property type="entry name" value="ANATRNSFRASE"/>
</dbReference>
<evidence type="ECO:0000256" key="1">
    <source>
        <dbReference type="ARBA" id="ARBA00006547"/>
    </source>
</evidence>
<dbReference type="InterPro" id="IPR001447">
    <property type="entry name" value="Arylamine_N-AcTrfase"/>
</dbReference>
<dbReference type="Pfam" id="PF00797">
    <property type="entry name" value="Acetyltransf_2"/>
    <property type="match status" value="1"/>
</dbReference>
<keyword evidence="2" id="KW-0808">Transferase</keyword>
<organism evidence="3 4">
    <name type="scientific">Plectosphaerella plurivora</name>
    <dbReference type="NCBI Taxonomy" id="936078"/>
    <lineage>
        <taxon>Eukaryota</taxon>
        <taxon>Fungi</taxon>
        <taxon>Dikarya</taxon>
        <taxon>Ascomycota</taxon>
        <taxon>Pezizomycotina</taxon>
        <taxon>Sordariomycetes</taxon>
        <taxon>Hypocreomycetidae</taxon>
        <taxon>Glomerellales</taxon>
        <taxon>Plectosphaerellaceae</taxon>
        <taxon>Plectosphaerella</taxon>
    </lineage>
</organism>
<dbReference type="GO" id="GO:0016407">
    <property type="term" value="F:acetyltransferase activity"/>
    <property type="evidence" value="ECO:0007669"/>
    <property type="project" value="InterPro"/>
</dbReference>
<dbReference type="Gene3D" id="3.30.2140.20">
    <property type="match status" value="1"/>
</dbReference>
<evidence type="ECO:0000256" key="2">
    <source>
        <dbReference type="RuleBase" id="RU003452"/>
    </source>
</evidence>
<gene>
    <name evidence="3" type="ORF">F5X68DRAFT_53513</name>
</gene>
<protein>
    <submittedName>
        <fullName evidence="3">N-acetyltransferase family protein</fullName>
    </submittedName>
</protein>
<evidence type="ECO:0000313" key="4">
    <source>
        <dbReference type="Proteomes" id="UP000770015"/>
    </source>
</evidence>
<dbReference type="PANTHER" id="PTHR11786">
    <property type="entry name" value="N-HYDROXYARYLAMINE O-ACETYLTRANSFERASE"/>
    <property type="match status" value="1"/>
</dbReference>
<dbReference type="OrthoDB" id="10260017at2759"/>
<keyword evidence="4" id="KW-1185">Reference proteome</keyword>
<keyword evidence="2" id="KW-0012">Acyltransferase</keyword>
<accession>A0A9P8V2W9</accession>
<dbReference type="Proteomes" id="UP000770015">
    <property type="component" value="Unassembled WGS sequence"/>
</dbReference>
<comment type="similarity">
    <text evidence="1 2">Belongs to the arylamine N-acetyltransferase family.</text>
</comment>
<dbReference type="InterPro" id="IPR053710">
    <property type="entry name" value="Arylamine_NAT_domain_sf"/>
</dbReference>
<evidence type="ECO:0000313" key="3">
    <source>
        <dbReference type="EMBL" id="KAH6668153.1"/>
    </source>
</evidence>
<dbReference type="EMBL" id="JAGSXJ010000034">
    <property type="protein sequence ID" value="KAH6668153.1"/>
    <property type="molecule type" value="Genomic_DNA"/>
</dbReference>
<dbReference type="InterPro" id="IPR038765">
    <property type="entry name" value="Papain-like_cys_pep_sf"/>
</dbReference>
<name>A0A9P8V2W9_9PEZI</name>
<dbReference type="AlphaFoldDB" id="A0A9P8V2W9"/>